<dbReference type="AlphaFoldDB" id="A0A811Y1Q2"/>
<organism evidence="1 2">
    <name type="scientific">Nyctereutes procyonoides</name>
    <name type="common">Raccoon dog</name>
    <name type="synonym">Canis procyonoides</name>
    <dbReference type="NCBI Taxonomy" id="34880"/>
    <lineage>
        <taxon>Eukaryota</taxon>
        <taxon>Metazoa</taxon>
        <taxon>Chordata</taxon>
        <taxon>Craniata</taxon>
        <taxon>Vertebrata</taxon>
        <taxon>Euteleostomi</taxon>
        <taxon>Mammalia</taxon>
        <taxon>Eutheria</taxon>
        <taxon>Laurasiatheria</taxon>
        <taxon>Carnivora</taxon>
        <taxon>Caniformia</taxon>
        <taxon>Canidae</taxon>
        <taxon>Nyctereutes</taxon>
    </lineage>
</organism>
<gene>
    <name evidence="1" type="ORF">NYPRO_LOCUS3483</name>
</gene>
<comment type="caution">
    <text evidence="1">The sequence shown here is derived from an EMBL/GenBank/DDBJ whole genome shotgun (WGS) entry which is preliminary data.</text>
</comment>
<evidence type="ECO:0000313" key="1">
    <source>
        <dbReference type="EMBL" id="CAD7670688.1"/>
    </source>
</evidence>
<sequence>MQHVRCYRPVVRAMTIVFVKCTKVQTKEEELVSQEHGLKYPTFTVNLIKCQVELRVDPAIYEPKTFKSLAALAKRR</sequence>
<name>A0A811Y1Q2_NYCPR</name>
<dbReference type="EMBL" id="CAJHUB010000659">
    <property type="protein sequence ID" value="CAD7670688.1"/>
    <property type="molecule type" value="Genomic_DNA"/>
</dbReference>
<evidence type="ECO:0000313" key="2">
    <source>
        <dbReference type="Proteomes" id="UP000645828"/>
    </source>
</evidence>
<keyword evidence="2" id="KW-1185">Reference proteome</keyword>
<proteinExistence type="predicted"/>
<dbReference type="Proteomes" id="UP000645828">
    <property type="component" value="Unassembled WGS sequence"/>
</dbReference>
<accession>A0A811Y1Q2</accession>
<protein>
    <submittedName>
        <fullName evidence="1">(raccoon dog) hypothetical protein</fullName>
    </submittedName>
</protein>
<reference evidence="1" key="1">
    <citation type="submission" date="2020-12" db="EMBL/GenBank/DDBJ databases">
        <authorList>
            <consortium name="Molecular Ecology Group"/>
        </authorList>
    </citation>
    <scope>NUCLEOTIDE SEQUENCE</scope>
    <source>
        <strain evidence="1">TBG_1078</strain>
    </source>
</reference>